<feature type="chain" id="PRO_5047193664" evidence="1">
    <location>
        <begin position="23"/>
        <end position="442"/>
    </location>
</feature>
<gene>
    <name evidence="2" type="ORF">MUN80_07925</name>
</gene>
<proteinExistence type="predicted"/>
<keyword evidence="1" id="KW-0732">Signal</keyword>
<dbReference type="EMBL" id="CP095049">
    <property type="protein sequence ID" value="UOQ54672.1"/>
    <property type="molecule type" value="Genomic_DNA"/>
</dbReference>
<accession>A0ABY4FF71</accession>
<organism evidence="2 3">
    <name type="scientific">Hymenobacter cellulosivorans</name>
    <dbReference type="NCBI Taxonomy" id="2932249"/>
    <lineage>
        <taxon>Bacteria</taxon>
        <taxon>Pseudomonadati</taxon>
        <taxon>Bacteroidota</taxon>
        <taxon>Cytophagia</taxon>
        <taxon>Cytophagales</taxon>
        <taxon>Hymenobacteraceae</taxon>
        <taxon>Hymenobacter</taxon>
    </lineage>
</organism>
<evidence type="ECO:0000313" key="3">
    <source>
        <dbReference type="Proteomes" id="UP000831785"/>
    </source>
</evidence>
<dbReference type="Pfam" id="PF14092">
    <property type="entry name" value="DUF4270"/>
    <property type="match status" value="1"/>
</dbReference>
<feature type="signal peptide" evidence="1">
    <location>
        <begin position="1"/>
        <end position="22"/>
    </location>
</feature>
<keyword evidence="3" id="KW-1185">Reference proteome</keyword>
<evidence type="ECO:0000256" key="1">
    <source>
        <dbReference type="SAM" id="SignalP"/>
    </source>
</evidence>
<dbReference type="Proteomes" id="UP000831785">
    <property type="component" value="Chromosome"/>
</dbReference>
<evidence type="ECO:0000313" key="2">
    <source>
        <dbReference type="EMBL" id="UOQ54672.1"/>
    </source>
</evidence>
<dbReference type="InterPro" id="IPR010916">
    <property type="entry name" value="TonB_box_CS"/>
</dbReference>
<dbReference type="RefSeq" id="WP_244721982.1">
    <property type="nucleotide sequence ID" value="NZ_CP095049.1"/>
</dbReference>
<protein>
    <submittedName>
        <fullName evidence="2">DUF4270 domain-containing protein</fullName>
    </submittedName>
</protein>
<dbReference type="PROSITE" id="PS51257">
    <property type="entry name" value="PROKAR_LIPOPROTEIN"/>
    <property type="match status" value="1"/>
</dbReference>
<dbReference type="InterPro" id="IPR025366">
    <property type="entry name" value="DUF4270"/>
</dbReference>
<reference evidence="2 3" key="1">
    <citation type="submission" date="2022-04" db="EMBL/GenBank/DDBJ databases">
        <title>Hymenobacter sp. isolated from the air.</title>
        <authorList>
            <person name="Won M."/>
            <person name="Lee C.-M."/>
            <person name="Woen H.-Y."/>
            <person name="Kwon S.-W."/>
        </authorList>
    </citation>
    <scope>NUCLEOTIDE SEQUENCE [LARGE SCALE GENOMIC DNA]</scope>
    <source>
        <strain evidence="3">5116 S-27</strain>
    </source>
</reference>
<dbReference type="PROSITE" id="PS00430">
    <property type="entry name" value="TONB_DEPENDENT_REC_1"/>
    <property type="match status" value="1"/>
</dbReference>
<sequence length="442" mass="48162">MSKLRFYGLVWQLLPRALPMLLALLGACTDPDDLGEELPSPNPVALDAAYTDTITVRASTVLTDSVASATTSYLLLGRYHDPLLGTITGRSYLQTGITAAFTPDPALRYDSLVLVLTADTYRYGDTTRTQQLEVHRLEQAFQVNKTYFANDALPYAAPVLGRRSFRARAGLGKLRVRLDNSLGQELWQAGQNSQLTTLGELQSRLPGLVLTPGSTDDAALVRWSAATEACALLLYYHDPVAPTEALSYPINLAGDFTHFFQLQADRTGTKLAALTGIRQSIGSAATEEEVFIQAGLGLKTKLEFPYLTQLKELGGTIVINSAQLTIETVSNAENRFWPPPATLYARLTDRANRNGAYFLTSDGALVALAYQRGVSERTGLDQGRYTLGMSAYVQNVLRGTLLNQGILLGPESVAAPERTVLGSAQNATHPLRLRVYYTRVAR</sequence>
<name>A0ABY4FF71_9BACT</name>